<dbReference type="GO" id="GO:0005737">
    <property type="term" value="C:cytoplasm"/>
    <property type="evidence" value="ECO:0007669"/>
    <property type="project" value="UniProtKB-ARBA"/>
</dbReference>
<dbReference type="Gene3D" id="3.30.1370.30">
    <property type="match status" value="1"/>
</dbReference>
<gene>
    <name evidence="8" type="primary">rpsH</name>
    <name evidence="10" type="ORF">BD821_10665</name>
</gene>
<dbReference type="GO" id="GO:1990904">
    <property type="term" value="C:ribonucleoprotein complex"/>
    <property type="evidence" value="ECO:0007669"/>
    <property type="project" value="UniProtKB-KW"/>
</dbReference>
<dbReference type="InterPro" id="IPR047863">
    <property type="entry name" value="Ribosomal_uS8_CS"/>
</dbReference>
<dbReference type="GO" id="GO:0003735">
    <property type="term" value="F:structural constituent of ribosome"/>
    <property type="evidence" value="ECO:0007669"/>
    <property type="project" value="InterPro"/>
</dbReference>
<reference evidence="10 11" key="1">
    <citation type="submission" date="2018-02" db="EMBL/GenBank/DDBJ databases">
        <title>Genomic Encyclopedia of Archaeal and Bacterial Type Strains, Phase II (KMG-II): from individual species to whole genera.</title>
        <authorList>
            <person name="Goeker M."/>
        </authorList>
    </citation>
    <scope>NUCLEOTIDE SEQUENCE [LARGE SCALE GENOMIC DNA]</scope>
    <source>
        <strain evidence="10 11">DSM 15099</strain>
    </source>
</reference>
<dbReference type="PANTHER" id="PTHR11758">
    <property type="entry name" value="40S RIBOSOMAL PROTEIN S15A"/>
    <property type="match status" value="1"/>
</dbReference>
<proteinExistence type="inferred from homology"/>
<dbReference type="OrthoDB" id="9802617at2"/>
<accession>A0A2S6FYA2</accession>
<keyword evidence="5 8" id="KW-0687">Ribonucleoprotein</keyword>
<dbReference type="SUPFAM" id="SSF56047">
    <property type="entry name" value="Ribosomal protein S8"/>
    <property type="match status" value="1"/>
</dbReference>
<dbReference type="HAMAP" id="MF_01302_B">
    <property type="entry name" value="Ribosomal_uS8_B"/>
    <property type="match status" value="1"/>
</dbReference>
<evidence type="ECO:0000313" key="11">
    <source>
        <dbReference type="Proteomes" id="UP000239863"/>
    </source>
</evidence>
<evidence type="ECO:0000256" key="7">
    <source>
        <dbReference type="ARBA" id="ARBA00046740"/>
    </source>
</evidence>
<dbReference type="GeneID" id="75089634"/>
<organism evidence="10 11">
    <name type="scientific">Clostridium algidicarnis DSM 15099</name>
    <dbReference type="NCBI Taxonomy" id="1121295"/>
    <lineage>
        <taxon>Bacteria</taxon>
        <taxon>Bacillati</taxon>
        <taxon>Bacillota</taxon>
        <taxon>Clostridia</taxon>
        <taxon>Eubacteriales</taxon>
        <taxon>Clostridiaceae</taxon>
        <taxon>Clostridium</taxon>
    </lineage>
</organism>
<evidence type="ECO:0000256" key="6">
    <source>
        <dbReference type="ARBA" id="ARBA00035258"/>
    </source>
</evidence>
<dbReference type="Pfam" id="PF00410">
    <property type="entry name" value="Ribosomal_S8"/>
    <property type="match status" value="1"/>
</dbReference>
<evidence type="ECO:0000256" key="5">
    <source>
        <dbReference type="ARBA" id="ARBA00023274"/>
    </source>
</evidence>
<evidence type="ECO:0000313" key="10">
    <source>
        <dbReference type="EMBL" id="PPK48543.1"/>
    </source>
</evidence>
<dbReference type="EMBL" id="PTIS01000006">
    <property type="protein sequence ID" value="PPK48543.1"/>
    <property type="molecule type" value="Genomic_DNA"/>
</dbReference>
<evidence type="ECO:0000256" key="1">
    <source>
        <dbReference type="ARBA" id="ARBA00006471"/>
    </source>
</evidence>
<comment type="function">
    <text evidence="8">One of the primary rRNA binding proteins, it binds directly to 16S rRNA central domain where it helps coordinate assembly of the platform of the 30S subunit.</text>
</comment>
<dbReference type="PROSITE" id="PS00053">
    <property type="entry name" value="RIBOSOMAL_S8"/>
    <property type="match status" value="1"/>
</dbReference>
<evidence type="ECO:0000256" key="2">
    <source>
        <dbReference type="ARBA" id="ARBA00022730"/>
    </source>
</evidence>
<dbReference type="Proteomes" id="UP000239863">
    <property type="component" value="Unassembled WGS sequence"/>
</dbReference>
<dbReference type="AlphaFoldDB" id="A0A2S6FYA2"/>
<dbReference type="RefSeq" id="WP_084170487.1">
    <property type="nucleotide sequence ID" value="NZ_PTIS01000006.1"/>
</dbReference>
<dbReference type="GO" id="GO:0005840">
    <property type="term" value="C:ribosome"/>
    <property type="evidence" value="ECO:0007669"/>
    <property type="project" value="UniProtKB-KW"/>
</dbReference>
<sequence length="133" mass="14765">MGVITDPIADLLTRIRNANAVRHEIVEVPSSTVKKAITNILLQEGYIKDIEEYSDGVVPMMRITLKYVSNNQKVITGLKRISKPGLRVYSRKEEIPRVLNGLGIAIISTSQGIMVDREARKAGLGGEVLCYVW</sequence>
<dbReference type="GO" id="GO:0006412">
    <property type="term" value="P:translation"/>
    <property type="evidence" value="ECO:0007669"/>
    <property type="project" value="UniProtKB-UniRule"/>
</dbReference>
<comment type="similarity">
    <text evidence="1 8 9">Belongs to the universal ribosomal protein uS8 family.</text>
</comment>
<comment type="subunit">
    <text evidence="7 8">Part of the 30S ribosomal subunit. Contacts proteins S5 and S12.</text>
</comment>
<evidence type="ECO:0000256" key="3">
    <source>
        <dbReference type="ARBA" id="ARBA00022884"/>
    </source>
</evidence>
<comment type="caution">
    <text evidence="10">The sequence shown here is derived from an EMBL/GenBank/DDBJ whole genome shotgun (WGS) entry which is preliminary data.</text>
</comment>
<dbReference type="GO" id="GO:0019843">
    <property type="term" value="F:rRNA binding"/>
    <property type="evidence" value="ECO:0007669"/>
    <property type="project" value="UniProtKB-UniRule"/>
</dbReference>
<name>A0A2S6FYA2_9CLOT</name>
<protein>
    <recommendedName>
        <fullName evidence="6 8">Small ribosomal subunit protein uS8</fullName>
    </recommendedName>
</protein>
<dbReference type="FunFam" id="3.30.1370.30:FF:000002">
    <property type="entry name" value="30S ribosomal protein S8"/>
    <property type="match status" value="1"/>
</dbReference>
<dbReference type="FunFam" id="3.30.1490.10:FF:000001">
    <property type="entry name" value="30S ribosomal protein S8"/>
    <property type="match status" value="1"/>
</dbReference>
<evidence type="ECO:0000256" key="4">
    <source>
        <dbReference type="ARBA" id="ARBA00022980"/>
    </source>
</evidence>
<keyword evidence="2 8" id="KW-0699">rRNA-binding</keyword>
<evidence type="ECO:0000256" key="9">
    <source>
        <dbReference type="RuleBase" id="RU003660"/>
    </source>
</evidence>
<keyword evidence="4 8" id="KW-0689">Ribosomal protein</keyword>
<dbReference type="NCBIfam" id="NF001109">
    <property type="entry name" value="PRK00136.1"/>
    <property type="match status" value="1"/>
</dbReference>
<dbReference type="STRING" id="37659.GCA_000703125_00699"/>
<dbReference type="InterPro" id="IPR000630">
    <property type="entry name" value="Ribosomal_uS8"/>
</dbReference>
<dbReference type="Gene3D" id="3.30.1490.10">
    <property type="match status" value="1"/>
</dbReference>
<keyword evidence="3 8" id="KW-0694">RNA-binding</keyword>
<dbReference type="InterPro" id="IPR035987">
    <property type="entry name" value="Ribosomal_uS8_sf"/>
</dbReference>
<evidence type="ECO:0000256" key="8">
    <source>
        <dbReference type="HAMAP-Rule" id="MF_01302"/>
    </source>
</evidence>